<evidence type="ECO:0000313" key="10">
    <source>
        <dbReference type="Proteomes" id="UP000321635"/>
    </source>
</evidence>
<evidence type="ECO:0000259" key="8">
    <source>
        <dbReference type="PROSITE" id="PS51462"/>
    </source>
</evidence>
<dbReference type="GO" id="GO:0006753">
    <property type="term" value="P:nucleoside phosphate metabolic process"/>
    <property type="evidence" value="ECO:0007669"/>
    <property type="project" value="TreeGrafter"/>
</dbReference>
<dbReference type="EMBL" id="BJYF01000019">
    <property type="protein sequence ID" value="GEN60626.1"/>
    <property type="molecule type" value="Genomic_DNA"/>
</dbReference>
<dbReference type="GO" id="GO:0016787">
    <property type="term" value="F:hydrolase activity"/>
    <property type="evidence" value="ECO:0007669"/>
    <property type="project" value="UniProtKB-KW"/>
</dbReference>
<evidence type="ECO:0000256" key="4">
    <source>
        <dbReference type="ARBA" id="ARBA00016377"/>
    </source>
</evidence>
<dbReference type="STRING" id="1120919.GCA_000429165_02607"/>
<evidence type="ECO:0000313" key="9">
    <source>
        <dbReference type="EMBL" id="GEN60626.1"/>
    </source>
</evidence>
<dbReference type="GO" id="GO:0005829">
    <property type="term" value="C:cytosol"/>
    <property type="evidence" value="ECO:0007669"/>
    <property type="project" value="TreeGrafter"/>
</dbReference>
<dbReference type="InterPro" id="IPR000086">
    <property type="entry name" value="NUDIX_hydrolase_dom"/>
</dbReference>
<dbReference type="GO" id="GO:0019693">
    <property type="term" value="P:ribose phosphate metabolic process"/>
    <property type="evidence" value="ECO:0007669"/>
    <property type="project" value="TreeGrafter"/>
</dbReference>
<dbReference type="PANTHER" id="PTHR11839:SF18">
    <property type="entry name" value="NUDIX HYDROLASE DOMAIN-CONTAINING PROTEIN"/>
    <property type="match status" value="1"/>
</dbReference>
<evidence type="ECO:0000256" key="1">
    <source>
        <dbReference type="ARBA" id="ARBA00000847"/>
    </source>
</evidence>
<dbReference type="PROSITE" id="PS51462">
    <property type="entry name" value="NUDIX"/>
    <property type="match status" value="1"/>
</dbReference>
<comment type="catalytic activity">
    <reaction evidence="1">
        <text>GDP-alpha-D-mannose + H2O = alpha-D-mannose 1-phosphate + GMP + 2 H(+)</text>
        <dbReference type="Rhea" id="RHEA:27978"/>
        <dbReference type="ChEBI" id="CHEBI:15377"/>
        <dbReference type="ChEBI" id="CHEBI:15378"/>
        <dbReference type="ChEBI" id="CHEBI:57527"/>
        <dbReference type="ChEBI" id="CHEBI:58115"/>
        <dbReference type="ChEBI" id="CHEBI:58409"/>
    </reaction>
</comment>
<dbReference type="SUPFAM" id="SSF55811">
    <property type="entry name" value="Nudix"/>
    <property type="match status" value="1"/>
</dbReference>
<keyword evidence="5" id="KW-0378">Hydrolase</keyword>
<name>A0A511XCD4_9PROT</name>
<dbReference type="InterPro" id="IPR015797">
    <property type="entry name" value="NUDIX_hydrolase-like_dom_sf"/>
</dbReference>
<evidence type="ECO:0000256" key="5">
    <source>
        <dbReference type="ARBA" id="ARBA00022801"/>
    </source>
</evidence>
<reference evidence="9 10" key="1">
    <citation type="submission" date="2019-07" db="EMBL/GenBank/DDBJ databases">
        <title>Whole genome shotgun sequence of Acetobacter nitrogenifigens NBRC 105050.</title>
        <authorList>
            <person name="Hosoyama A."/>
            <person name="Uohara A."/>
            <person name="Ohji S."/>
            <person name="Ichikawa N."/>
        </authorList>
    </citation>
    <scope>NUCLEOTIDE SEQUENCE [LARGE SCALE GENOMIC DNA]</scope>
    <source>
        <strain evidence="9 10">NBRC 105050</strain>
    </source>
</reference>
<feature type="domain" description="Nudix hydrolase" evidence="8">
    <location>
        <begin position="70"/>
        <end position="204"/>
    </location>
</feature>
<proteinExistence type="inferred from homology"/>
<dbReference type="Proteomes" id="UP000321635">
    <property type="component" value="Unassembled WGS sequence"/>
</dbReference>
<sequence length="214" mass="23920">MTAREDGRSTEAMRSVEQLDPATLRQADMSDDGGYLTLSSRIAYENPWTKMREDIIRRPNGQDGLYGVVERGEFVVILPLGQVDGEPTVTLINQFRYPVGRRMWELPMGMWETRPDANPDEVAAGELREETGLIADRMTHVGVLYQGAGYSTQRGHVYLATGLTQGPAELEATEQDITRHTISLVQFEEMLRDNVITCMVSIAAFALIRSRGLV</sequence>
<organism evidence="9 10">
    <name type="scientific">Acetobacter nitrogenifigens DSM 23921 = NBRC 105050</name>
    <dbReference type="NCBI Taxonomy" id="1120919"/>
    <lineage>
        <taxon>Bacteria</taxon>
        <taxon>Pseudomonadati</taxon>
        <taxon>Pseudomonadota</taxon>
        <taxon>Alphaproteobacteria</taxon>
        <taxon>Acetobacterales</taxon>
        <taxon>Acetobacteraceae</taxon>
        <taxon>Acetobacter</taxon>
    </lineage>
</organism>
<comment type="caution">
    <text evidence="9">The sequence shown here is derived from an EMBL/GenBank/DDBJ whole genome shotgun (WGS) entry which is preliminary data.</text>
</comment>
<dbReference type="Pfam" id="PF00293">
    <property type="entry name" value="NUDIX"/>
    <property type="match status" value="1"/>
</dbReference>
<protein>
    <recommendedName>
        <fullName evidence="4">GDP-mannose pyrophosphatase</fullName>
    </recommendedName>
    <alternativeName>
        <fullName evidence="6">GDP-mannose hydrolase</fullName>
    </alternativeName>
    <alternativeName>
        <fullName evidence="7">GDPMK</fullName>
    </alternativeName>
</protein>
<keyword evidence="10" id="KW-1185">Reference proteome</keyword>
<dbReference type="Gene3D" id="3.90.79.10">
    <property type="entry name" value="Nucleoside Triphosphate Pyrophosphohydrolase"/>
    <property type="match status" value="1"/>
</dbReference>
<evidence type="ECO:0000256" key="3">
    <source>
        <dbReference type="ARBA" id="ARBA00007275"/>
    </source>
</evidence>
<accession>A0A511XCD4</accession>
<dbReference type="PANTHER" id="PTHR11839">
    <property type="entry name" value="UDP/ADP-SUGAR PYROPHOSPHATASE"/>
    <property type="match status" value="1"/>
</dbReference>
<dbReference type="CDD" id="cd24161">
    <property type="entry name" value="NUDIX_ADPRase_Ndx2"/>
    <property type="match status" value="1"/>
</dbReference>
<dbReference type="AlphaFoldDB" id="A0A511XCD4"/>
<comment type="cofactor">
    <cofactor evidence="2">
        <name>Mg(2+)</name>
        <dbReference type="ChEBI" id="CHEBI:18420"/>
    </cofactor>
</comment>
<evidence type="ECO:0000256" key="6">
    <source>
        <dbReference type="ARBA" id="ARBA00032162"/>
    </source>
</evidence>
<evidence type="ECO:0000256" key="7">
    <source>
        <dbReference type="ARBA" id="ARBA00032272"/>
    </source>
</evidence>
<evidence type="ECO:0000256" key="2">
    <source>
        <dbReference type="ARBA" id="ARBA00001946"/>
    </source>
</evidence>
<gene>
    <name evidence="9" type="ORF">ANI02nite_25100</name>
</gene>
<comment type="similarity">
    <text evidence="3">Belongs to the Nudix hydrolase family. NudK subfamily.</text>
</comment>